<name>A0A1L9VXV8_ASPGL</name>
<dbReference type="GeneID" id="34461844"/>
<dbReference type="Proteomes" id="UP000184300">
    <property type="component" value="Unassembled WGS sequence"/>
</dbReference>
<dbReference type="RefSeq" id="XP_022405395.1">
    <property type="nucleotide sequence ID" value="XM_022545583.1"/>
</dbReference>
<reference evidence="3" key="1">
    <citation type="journal article" date="2017" name="Genome Biol.">
        <title>Comparative genomics reveals high biological diversity and specific adaptations in the industrially and medically important fungal genus Aspergillus.</title>
        <authorList>
            <person name="de Vries R.P."/>
            <person name="Riley R."/>
            <person name="Wiebenga A."/>
            <person name="Aguilar-Osorio G."/>
            <person name="Amillis S."/>
            <person name="Uchima C.A."/>
            <person name="Anderluh G."/>
            <person name="Asadollahi M."/>
            <person name="Askin M."/>
            <person name="Barry K."/>
            <person name="Battaglia E."/>
            <person name="Bayram O."/>
            <person name="Benocci T."/>
            <person name="Braus-Stromeyer S.A."/>
            <person name="Caldana C."/>
            <person name="Canovas D."/>
            <person name="Cerqueira G.C."/>
            <person name="Chen F."/>
            <person name="Chen W."/>
            <person name="Choi C."/>
            <person name="Clum A."/>
            <person name="Dos Santos R.A."/>
            <person name="Damasio A.R."/>
            <person name="Diallinas G."/>
            <person name="Emri T."/>
            <person name="Fekete E."/>
            <person name="Flipphi M."/>
            <person name="Freyberg S."/>
            <person name="Gallo A."/>
            <person name="Gournas C."/>
            <person name="Habgood R."/>
            <person name="Hainaut M."/>
            <person name="Harispe M.L."/>
            <person name="Henrissat B."/>
            <person name="Hilden K.S."/>
            <person name="Hope R."/>
            <person name="Hossain A."/>
            <person name="Karabika E."/>
            <person name="Karaffa L."/>
            <person name="Karanyi Z."/>
            <person name="Krasevec N."/>
            <person name="Kuo A."/>
            <person name="Kusch H."/>
            <person name="LaButti K."/>
            <person name="Lagendijk E.L."/>
            <person name="Lapidus A."/>
            <person name="Levasseur A."/>
            <person name="Lindquist E."/>
            <person name="Lipzen A."/>
            <person name="Logrieco A.F."/>
            <person name="MacCabe A."/>
            <person name="Maekelae M.R."/>
            <person name="Malavazi I."/>
            <person name="Melin P."/>
            <person name="Meyer V."/>
            <person name="Mielnichuk N."/>
            <person name="Miskei M."/>
            <person name="Molnar A.P."/>
            <person name="Mule G."/>
            <person name="Ngan C.Y."/>
            <person name="Orejas M."/>
            <person name="Orosz E."/>
            <person name="Ouedraogo J.P."/>
            <person name="Overkamp K.M."/>
            <person name="Park H.-S."/>
            <person name="Perrone G."/>
            <person name="Piumi F."/>
            <person name="Punt P.J."/>
            <person name="Ram A.F."/>
            <person name="Ramon A."/>
            <person name="Rauscher S."/>
            <person name="Record E."/>
            <person name="Riano-Pachon D.M."/>
            <person name="Robert V."/>
            <person name="Roehrig J."/>
            <person name="Ruller R."/>
            <person name="Salamov A."/>
            <person name="Salih N.S."/>
            <person name="Samson R.A."/>
            <person name="Sandor E."/>
            <person name="Sanguinetti M."/>
            <person name="Schuetze T."/>
            <person name="Sepcic K."/>
            <person name="Shelest E."/>
            <person name="Sherlock G."/>
            <person name="Sophianopoulou V."/>
            <person name="Squina F.M."/>
            <person name="Sun H."/>
            <person name="Susca A."/>
            <person name="Todd R.B."/>
            <person name="Tsang A."/>
            <person name="Unkles S.E."/>
            <person name="van de Wiele N."/>
            <person name="van Rossen-Uffink D."/>
            <person name="Oliveira J.V."/>
            <person name="Vesth T.C."/>
            <person name="Visser J."/>
            <person name="Yu J.-H."/>
            <person name="Zhou M."/>
            <person name="Andersen M.R."/>
            <person name="Archer D.B."/>
            <person name="Baker S.E."/>
            <person name="Benoit I."/>
            <person name="Brakhage A.A."/>
            <person name="Braus G.H."/>
            <person name="Fischer R."/>
            <person name="Frisvad J.C."/>
            <person name="Goldman G.H."/>
            <person name="Houbraken J."/>
            <person name="Oakley B."/>
            <person name="Pocsi I."/>
            <person name="Scazzocchio C."/>
            <person name="Seiboth B."/>
            <person name="vanKuyk P.A."/>
            <person name="Wortman J."/>
            <person name="Dyer P.S."/>
            <person name="Grigoriev I.V."/>
        </authorList>
    </citation>
    <scope>NUCLEOTIDE SEQUENCE [LARGE SCALE GENOMIC DNA]</scope>
    <source>
        <strain evidence="3">CBS 516.65</strain>
    </source>
</reference>
<organism evidence="2 3">
    <name type="scientific">Aspergillus glaucus CBS 516.65</name>
    <dbReference type="NCBI Taxonomy" id="1160497"/>
    <lineage>
        <taxon>Eukaryota</taxon>
        <taxon>Fungi</taxon>
        <taxon>Dikarya</taxon>
        <taxon>Ascomycota</taxon>
        <taxon>Pezizomycotina</taxon>
        <taxon>Eurotiomycetes</taxon>
        <taxon>Eurotiomycetidae</taxon>
        <taxon>Eurotiales</taxon>
        <taxon>Aspergillaceae</taxon>
        <taxon>Aspergillus</taxon>
        <taxon>Aspergillus subgen. Aspergillus</taxon>
    </lineage>
</organism>
<evidence type="ECO:0000313" key="2">
    <source>
        <dbReference type="EMBL" id="OJJ88719.1"/>
    </source>
</evidence>
<accession>A0A1L9VXV8</accession>
<proteinExistence type="predicted"/>
<dbReference type="EMBL" id="KV878889">
    <property type="protein sequence ID" value="OJJ88719.1"/>
    <property type="molecule type" value="Genomic_DNA"/>
</dbReference>
<gene>
    <name evidence="2" type="ORF">ASPGLDRAFT_42300</name>
</gene>
<sequence length="80" mass="8309">MLVRGSTPEAIPTHASVPTAHKTTKIPDPPMLTDSKVECHRTTRKPAPNPPQSPTGWALGQGSLARYGSGSKGCHGAQPG</sequence>
<dbReference type="AlphaFoldDB" id="A0A1L9VXV8"/>
<dbReference type="VEuPathDB" id="FungiDB:ASPGLDRAFT_42300"/>
<evidence type="ECO:0000256" key="1">
    <source>
        <dbReference type="SAM" id="MobiDB-lite"/>
    </source>
</evidence>
<feature type="region of interest" description="Disordered" evidence="1">
    <location>
        <begin position="1"/>
        <end position="80"/>
    </location>
</feature>
<keyword evidence="3" id="KW-1185">Reference proteome</keyword>
<protein>
    <submittedName>
        <fullName evidence="2">Uncharacterized protein</fullName>
    </submittedName>
</protein>
<evidence type="ECO:0000313" key="3">
    <source>
        <dbReference type="Proteomes" id="UP000184300"/>
    </source>
</evidence>